<gene>
    <name evidence="1" type="ORF">DPEC_G00052620</name>
</gene>
<accession>A0ACC2HCE0</accession>
<evidence type="ECO:0000313" key="2">
    <source>
        <dbReference type="Proteomes" id="UP001157502"/>
    </source>
</evidence>
<proteinExistence type="predicted"/>
<keyword evidence="2" id="KW-1185">Reference proteome</keyword>
<evidence type="ECO:0000313" key="1">
    <source>
        <dbReference type="EMBL" id="KAJ8013375.1"/>
    </source>
</evidence>
<comment type="caution">
    <text evidence="1">The sequence shown here is derived from an EMBL/GenBank/DDBJ whole genome shotgun (WGS) entry which is preliminary data.</text>
</comment>
<dbReference type="EMBL" id="CM055731">
    <property type="protein sequence ID" value="KAJ8013375.1"/>
    <property type="molecule type" value="Genomic_DNA"/>
</dbReference>
<name>A0ACC2HCE0_DALPE</name>
<dbReference type="Proteomes" id="UP001157502">
    <property type="component" value="Chromosome 4"/>
</dbReference>
<protein>
    <submittedName>
        <fullName evidence="1">Uncharacterized protein</fullName>
    </submittedName>
</protein>
<sequence>MSSSPTELDLTCPVCRDIFRDPLVLRCSHNFCKTCLEKFWKNSQSQDCPLCRRRSPNDPPTNVPLKIRCGNFLQEREEAVQDYKEEIQTSILRPLQDNLKLHNKVKQTCVQTVGFNESQICHTERQIKQEFEMLHKFLRDEEAARIAALRTEEEQKSQMMKIKIGEMNTNISIISDMIRVVEKELEAENASFLKNFKDPKERTQYPLPDPQLVSGSLIDVAKHLGNLQFQLWEKMQGILKYTPVILDPNTAHWSLQLTDDLTSVRRTGVPQKIPENPERCIKYVDVLGSEGFSSGVHSWDVEVGAHPNWCLGVAKESINRRGELGVSPKDGIWCLMFQNGRYRAGGVDDITLKRRPQKIKVQLDYGVGEVSFYDSGDLTHIHTHRDTFTERLFPYFNIGKAPDTNKPAIKICQSVVSLMKSK</sequence>
<organism evidence="1 2">
    <name type="scientific">Dallia pectoralis</name>
    <name type="common">Alaska blackfish</name>
    <dbReference type="NCBI Taxonomy" id="75939"/>
    <lineage>
        <taxon>Eukaryota</taxon>
        <taxon>Metazoa</taxon>
        <taxon>Chordata</taxon>
        <taxon>Craniata</taxon>
        <taxon>Vertebrata</taxon>
        <taxon>Euteleostomi</taxon>
        <taxon>Actinopterygii</taxon>
        <taxon>Neopterygii</taxon>
        <taxon>Teleostei</taxon>
        <taxon>Protacanthopterygii</taxon>
        <taxon>Esociformes</taxon>
        <taxon>Umbridae</taxon>
        <taxon>Dallia</taxon>
    </lineage>
</organism>
<reference evidence="1" key="1">
    <citation type="submission" date="2021-05" db="EMBL/GenBank/DDBJ databases">
        <authorList>
            <person name="Pan Q."/>
            <person name="Jouanno E."/>
            <person name="Zahm M."/>
            <person name="Klopp C."/>
            <person name="Cabau C."/>
            <person name="Louis A."/>
            <person name="Berthelot C."/>
            <person name="Parey E."/>
            <person name="Roest Crollius H."/>
            <person name="Montfort J."/>
            <person name="Robinson-Rechavi M."/>
            <person name="Bouchez O."/>
            <person name="Lampietro C."/>
            <person name="Lopez Roques C."/>
            <person name="Donnadieu C."/>
            <person name="Postlethwait J."/>
            <person name="Bobe J."/>
            <person name="Dillon D."/>
            <person name="Chandos A."/>
            <person name="von Hippel F."/>
            <person name="Guiguen Y."/>
        </authorList>
    </citation>
    <scope>NUCLEOTIDE SEQUENCE</scope>
    <source>
        <strain evidence="1">YG-Jan2019</strain>
    </source>
</reference>